<feature type="transmembrane region" description="Helical" evidence="8">
    <location>
        <begin position="520"/>
        <end position="537"/>
    </location>
</feature>
<dbReference type="EMBL" id="CCAG010004689">
    <property type="status" value="NOT_ANNOTATED_CDS"/>
    <property type="molecule type" value="Genomic_DNA"/>
</dbReference>
<evidence type="ECO:0000256" key="3">
    <source>
        <dbReference type="ARBA" id="ARBA00022448"/>
    </source>
</evidence>
<dbReference type="InterPro" id="IPR013525">
    <property type="entry name" value="ABC2_TM"/>
</dbReference>
<protein>
    <recommendedName>
        <fullName evidence="9">ABC transporter domain-containing protein</fullName>
    </recommendedName>
</protein>
<evidence type="ECO:0000313" key="11">
    <source>
        <dbReference type="Proteomes" id="UP000092444"/>
    </source>
</evidence>
<dbReference type="Proteomes" id="UP000092444">
    <property type="component" value="Unassembled WGS sequence"/>
</dbReference>
<keyword evidence="4 8" id="KW-0812">Transmembrane</keyword>
<feature type="transmembrane region" description="Helical" evidence="8">
    <location>
        <begin position="789"/>
        <end position="807"/>
    </location>
</feature>
<evidence type="ECO:0000256" key="5">
    <source>
        <dbReference type="ARBA" id="ARBA00022989"/>
    </source>
</evidence>
<feature type="region of interest" description="Disordered" evidence="7">
    <location>
        <begin position="29"/>
        <end position="54"/>
    </location>
</feature>
<evidence type="ECO:0000256" key="4">
    <source>
        <dbReference type="ARBA" id="ARBA00022692"/>
    </source>
</evidence>
<dbReference type="PhylomeDB" id="A0A1B0G9V2"/>
<comment type="similarity">
    <text evidence="2">Belongs to the ABC transporter superfamily. ABCG family. Eye pigment precursor importer (TC 3.A.1.204) subfamily.</text>
</comment>
<feature type="transmembrane region" description="Helical" evidence="8">
    <location>
        <begin position="638"/>
        <end position="663"/>
    </location>
</feature>
<dbReference type="GO" id="GO:0140359">
    <property type="term" value="F:ABC-type transporter activity"/>
    <property type="evidence" value="ECO:0007669"/>
    <property type="project" value="InterPro"/>
</dbReference>
<feature type="region of interest" description="Disordered" evidence="7">
    <location>
        <begin position="128"/>
        <end position="214"/>
    </location>
</feature>
<reference evidence="10" key="1">
    <citation type="submission" date="2020-05" db="UniProtKB">
        <authorList>
            <consortium name="EnsemblMetazoa"/>
        </authorList>
    </citation>
    <scope>IDENTIFICATION</scope>
    <source>
        <strain evidence="10">Yale</strain>
    </source>
</reference>
<comment type="subcellular location">
    <subcellularLocation>
        <location evidence="1">Membrane</location>
        <topology evidence="1">Multi-pass membrane protein</topology>
    </subcellularLocation>
</comment>
<dbReference type="InterPro" id="IPR050352">
    <property type="entry name" value="ABCG_transporters"/>
</dbReference>
<evidence type="ECO:0000259" key="9">
    <source>
        <dbReference type="PROSITE" id="PS50893"/>
    </source>
</evidence>
<dbReference type="GO" id="GO:0005886">
    <property type="term" value="C:plasma membrane"/>
    <property type="evidence" value="ECO:0007669"/>
    <property type="project" value="TreeGrafter"/>
</dbReference>
<dbReference type="InterPro" id="IPR027417">
    <property type="entry name" value="P-loop_NTPase"/>
</dbReference>
<accession>A0A1B0G9V2</accession>
<organism evidence="10 11">
    <name type="scientific">Glossina morsitans morsitans</name>
    <name type="common">Savannah tsetse fly</name>
    <dbReference type="NCBI Taxonomy" id="37546"/>
    <lineage>
        <taxon>Eukaryota</taxon>
        <taxon>Metazoa</taxon>
        <taxon>Ecdysozoa</taxon>
        <taxon>Arthropoda</taxon>
        <taxon>Hexapoda</taxon>
        <taxon>Insecta</taxon>
        <taxon>Pterygota</taxon>
        <taxon>Neoptera</taxon>
        <taxon>Endopterygota</taxon>
        <taxon>Diptera</taxon>
        <taxon>Brachycera</taxon>
        <taxon>Muscomorpha</taxon>
        <taxon>Hippoboscoidea</taxon>
        <taxon>Glossinidae</taxon>
        <taxon>Glossina</taxon>
    </lineage>
</organism>
<dbReference type="FunFam" id="3.40.50.300:FF:001695">
    <property type="entry name" value="ATP-binding cassette sub-family G member"/>
    <property type="match status" value="1"/>
</dbReference>
<dbReference type="Pfam" id="PF00005">
    <property type="entry name" value="ABC_tran"/>
    <property type="match status" value="1"/>
</dbReference>
<dbReference type="GO" id="GO:0005524">
    <property type="term" value="F:ATP binding"/>
    <property type="evidence" value="ECO:0007669"/>
    <property type="project" value="InterPro"/>
</dbReference>
<dbReference type="VEuPathDB" id="VectorBase:GMOY010089"/>
<dbReference type="InterPro" id="IPR003439">
    <property type="entry name" value="ABC_transporter-like_ATP-bd"/>
</dbReference>
<evidence type="ECO:0000256" key="2">
    <source>
        <dbReference type="ARBA" id="ARBA00005814"/>
    </source>
</evidence>
<evidence type="ECO:0000256" key="7">
    <source>
        <dbReference type="SAM" id="MobiDB-lite"/>
    </source>
</evidence>
<keyword evidence="11" id="KW-1185">Reference proteome</keyword>
<feature type="transmembrane region" description="Helical" evidence="8">
    <location>
        <begin position="756"/>
        <end position="777"/>
    </location>
</feature>
<dbReference type="SUPFAM" id="SSF52540">
    <property type="entry name" value="P-loop containing nucleoside triphosphate hydrolases"/>
    <property type="match status" value="1"/>
</dbReference>
<evidence type="ECO:0000256" key="8">
    <source>
        <dbReference type="SAM" id="Phobius"/>
    </source>
</evidence>
<dbReference type="EnsemblMetazoa" id="GMOY010089-RA">
    <property type="protein sequence ID" value="GMOY010089-PA"/>
    <property type="gene ID" value="GMOY010089"/>
</dbReference>
<feature type="transmembrane region" description="Helical" evidence="8">
    <location>
        <begin position="715"/>
        <end position="736"/>
    </location>
</feature>
<feature type="compositionally biased region" description="Gly residues" evidence="7">
    <location>
        <begin position="144"/>
        <end position="153"/>
    </location>
</feature>
<dbReference type="PANTHER" id="PTHR48041">
    <property type="entry name" value="ABC TRANSPORTER G FAMILY MEMBER 28"/>
    <property type="match status" value="1"/>
</dbReference>
<proteinExistence type="inferred from homology"/>
<dbReference type="GO" id="GO:0016887">
    <property type="term" value="F:ATP hydrolysis activity"/>
    <property type="evidence" value="ECO:0007669"/>
    <property type="project" value="InterPro"/>
</dbReference>
<keyword evidence="3" id="KW-0813">Transport</keyword>
<keyword evidence="5 8" id="KW-1133">Transmembrane helix</keyword>
<dbReference type="PROSITE" id="PS50893">
    <property type="entry name" value="ABC_TRANSPORTER_2"/>
    <property type="match status" value="1"/>
</dbReference>
<dbReference type="Pfam" id="PF01061">
    <property type="entry name" value="ABC2_membrane"/>
    <property type="match status" value="1"/>
</dbReference>
<feature type="transmembrane region" description="Helical" evidence="8">
    <location>
        <begin position="675"/>
        <end position="694"/>
    </location>
</feature>
<dbReference type="Gene3D" id="3.40.50.300">
    <property type="entry name" value="P-loop containing nucleotide triphosphate hydrolases"/>
    <property type="match status" value="1"/>
</dbReference>
<evidence type="ECO:0000256" key="6">
    <source>
        <dbReference type="ARBA" id="ARBA00023136"/>
    </source>
</evidence>
<dbReference type="STRING" id="37546.A0A1B0G9V2"/>
<dbReference type="PANTHER" id="PTHR48041:SF89">
    <property type="entry name" value="FI03229P"/>
    <property type="match status" value="1"/>
</dbReference>
<feature type="transmembrane region" description="Helical" evidence="8">
    <location>
        <begin position="899"/>
        <end position="924"/>
    </location>
</feature>
<name>A0A1B0G9V2_GLOMM</name>
<feature type="domain" description="ABC transporter" evidence="9">
    <location>
        <begin position="324"/>
        <end position="557"/>
    </location>
</feature>
<evidence type="ECO:0000313" key="10">
    <source>
        <dbReference type="EnsemblMetazoa" id="GMOY010089-PA"/>
    </source>
</evidence>
<feature type="compositionally biased region" description="Low complexity" evidence="7">
    <location>
        <begin position="159"/>
        <end position="173"/>
    </location>
</feature>
<evidence type="ECO:0000256" key="1">
    <source>
        <dbReference type="ARBA" id="ARBA00004141"/>
    </source>
</evidence>
<sequence length="934" mass="103206">MYAIANINNAKDDVDNDVLQTMELSNFSTTKKMSREERRYSVPHGPHSPLPPAASEDLHAWSIYRQNLNSDFTDSALGSSEKSPLPYGNFQLRDTTVQSILNHPRYGPKSPLGSNMYTYLKFGLPRVFPPNAGSQRSHRPGPGPGGLRGGGRINRGFRDSSGGPAAGSSGYDSSDNETTRSRGPPNLRKYRSESDFRTIGGIPLSRPESRAQGVPLSALRQANSRASIAAVGTHINNHHHHHHHGYVPNGKHYGHRSHSEADLLSGGIDVYDYCAGGGGGGGGGHEARIYGTLRRDRHHSDQPTANGHISTYGVSHRKQSNIGLVYPNIQVHCLDVNPCLRGVSLQSKGGDLFAIMATSQREGTALTECLTGLNERMSGEILINGQQISRRDLRELCSYVPALNSSSLDPRMSVQCTLNFHAALRGPLDRSDLRERMDILIEDLGLTTVRASNVSSLTHSEKQRLNVACQLLSQSSILILDQVTSNMDIFDTFFLVEYLRQWCSGGRIVIMTLQPPTFEILSMCSGVLLLSGGRTVFSGSRSDLPRHMGELGYPCPPFKNPADYYLDLVTLDDLSAAAMLESSARIEFLANSWDQINSEPPLAAPPAALPNFIRKAGFFGQLKALVKRFMGYKQPGSLLTWISKLIAAAVLSLCIGCIFWDVPASDPQLNFNDRLGYHHCVMALTYWPLIMLTIRDTQEDRRHAERDIRLGLYSRALYIIIQSLLGLFPSLCIWLSYLLPAHSMAGLYSYTNDISIYLYIGYMLLYLTVIQTLALFCAHLMPCKTSSSIFNILIMLGLTAVGGYTVHPQNLSKIWSWSQLISPEKWLLPVLVQDEYNAETLANSAGLQLCRNKQVQHQEIIVQQPCPPPNGTQVLVDYQLLPQNHILDPTDAYTETTTIALLSASLILFAATFVIFVCNCRTVFGKKPKKVFKD</sequence>
<keyword evidence="6 8" id="KW-0472">Membrane</keyword>
<dbReference type="AlphaFoldDB" id="A0A1B0G9V2"/>